<protein>
    <submittedName>
        <fullName evidence="1">Phospholipid-transporting ATPase (EC)</fullName>
    </submittedName>
</protein>
<dbReference type="AlphaFoldDB" id="A0A5K1K164"/>
<accession>A0A5K1K164</accession>
<organism evidence="1">
    <name type="scientific">Ganoderma boninense</name>
    <dbReference type="NCBI Taxonomy" id="34458"/>
    <lineage>
        <taxon>Eukaryota</taxon>
        <taxon>Fungi</taxon>
        <taxon>Dikarya</taxon>
        <taxon>Basidiomycota</taxon>
        <taxon>Agaricomycotina</taxon>
        <taxon>Agaricomycetes</taxon>
        <taxon>Polyporales</taxon>
        <taxon>Polyporaceae</taxon>
        <taxon>Ganoderma</taxon>
    </lineage>
</organism>
<name>A0A5K1K164_9APHY</name>
<evidence type="ECO:0000313" key="1">
    <source>
        <dbReference type="EMBL" id="VWO99220.1"/>
    </source>
</evidence>
<proteinExistence type="predicted"/>
<sequence>MVHPPDFRRYNPFYDIWDLWMPPDFQFKDGETVPPRTYIPHQLSQPPIDTPQRFASLEAYPSQTFHDHLQHGSLNASMENVLREEAEFLIPSPEDYVASTTIDMSPDFILLNWLGLRPCSTTVPAGEVNYDAYKDRLPQMLGEINKNLPVETSHRLSIAGSLWAIMNHRWDSHILAFTWDLDTRNQFYILKDPNPFHFMEMDYFHMALQDNDPDNIEHWVLLKFPQDPDCQTWNLVTTPMGAIHVARQFKDQFVTQQLAVITLFSSGVPFRTVTQYYGLHQPGYTKPPGMLPPILYRPKDRRPTLKDYDTYVQHVMDLMHYQHVRAAWLKGGIVWCLVVEISHYYPDATRMVGAIEDDILHGPSGLAGHEEIIVTYNNGIQLADDSLSMEELDVICGVVKVYTGYGKQTEDVSWWPKHSAWNKAGSYAGIWTPWDEHWFQEWLKKIYSNEAKPMNANQWKNTLRRHKELKELYNIVDDASWDFLERAPFVPVDYLNQYL</sequence>
<reference evidence="1" key="1">
    <citation type="submission" date="2019-10" db="EMBL/GenBank/DDBJ databases">
        <authorList>
            <person name="Nor Muhammad N."/>
        </authorList>
    </citation>
    <scope>NUCLEOTIDE SEQUENCE</scope>
</reference>
<dbReference type="EMBL" id="LR727485">
    <property type="protein sequence ID" value="VWO99220.1"/>
    <property type="molecule type" value="Genomic_DNA"/>
</dbReference>
<gene>
    <name evidence="1" type="primary">Q9C2Y4</name>
</gene>